<feature type="transmembrane region" description="Helical" evidence="6">
    <location>
        <begin position="362"/>
        <end position="382"/>
    </location>
</feature>
<feature type="transmembrane region" description="Helical" evidence="6">
    <location>
        <begin position="52"/>
        <end position="73"/>
    </location>
</feature>
<dbReference type="RefSeq" id="WP_051524239.1">
    <property type="nucleotide sequence ID" value="NZ_AP018933.1"/>
</dbReference>
<organism evidence="8 9">
    <name type="scientific">Zymobacter palmae</name>
    <dbReference type="NCBI Taxonomy" id="33074"/>
    <lineage>
        <taxon>Bacteria</taxon>
        <taxon>Pseudomonadati</taxon>
        <taxon>Pseudomonadota</taxon>
        <taxon>Gammaproteobacteria</taxon>
        <taxon>Oceanospirillales</taxon>
        <taxon>Halomonadaceae</taxon>
        <taxon>Zymobacter group</taxon>
        <taxon>Zymobacter</taxon>
    </lineage>
</organism>
<feature type="domain" description="Major facilitator superfamily (MFS) profile" evidence="7">
    <location>
        <begin position="231"/>
        <end position="422"/>
    </location>
</feature>
<dbReference type="CDD" id="cd06173">
    <property type="entry name" value="MFS_MefA_like"/>
    <property type="match status" value="1"/>
</dbReference>
<dbReference type="PROSITE" id="PS50850">
    <property type="entry name" value="MFS"/>
    <property type="match status" value="1"/>
</dbReference>
<keyword evidence="3 6" id="KW-0812">Transmembrane</keyword>
<dbReference type="GO" id="GO:0022857">
    <property type="term" value="F:transmembrane transporter activity"/>
    <property type="evidence" value="ECO:0007669"/>
    <property type="project" value="InterPro"/>
</dbReference>
<feature type="transmembrane region" description="Helical" evidence="6">
    <location>
        <begin position="388"/>
        <end position="410"/>
    </location>
</feature>
<evidence type="ECO:0000313" key="8">
    <source>
        <dbReference type="EMBL" id="BBG30310.1"/>
    </source>
</evidence>
<reference evidence="8 9" key="1">
    <citation type="submission" date="2018-09" db="EMBL/GenBank/DDBJ databases">
        <title>Zymobacter palmae IAM14233 (=T109) whole genome analysis.</title>
        <authorList>
            <person name="Yanase H."/>
        </authorList>
    </citation>
    <scope>NUCLEOTIDE SEQUENCE [LARGE SCALE GENOMIC DNA]</scope>
    <source>
        <strain evidence="8 9">IAM14233</strain>
    </source>
</reference>
<dbReference type="SUPFAM" id="SSF103473">
    <property type="entry name" value="MFS general substrate transporter"/>
    <property type="match status" value="1"/>
</dbReference>
<sequence length="422" mass="44459">MPSEHPASRKLPFGFHLLLAGQSVSLMGTQVSTLALPLTAIAASGANAFTTGMLLACARLPYLLVGLFAGLLVDRISHRRLLMTANFVMALVFITIPLIALSSGHIRVEQLYAVALLTGTALVVADITFLSWVPALVQPSLRTAAQNRIELAQSVAVVMGLPMAGWLIGALTAPIAILTDALSLLIMTVLLLFVPARSTSALVPLAPTEGLPPHWWTEALEGARFVMHTPLLRAATLATVTIVFFQSAYAAVFILHLSTQLHMNATEIGLVTSMAAIGSLCGAVLARPIAQRLGVGRTLALALTVSAAGALLCPLFPSRMMTALSQCTLWLGMQVYNVHQVPIRSVLAPEHLHGRVNASIRTLVWGLAPLGAVLGGISGNALGTSATLAIAACLMASASLWVIASPLWAVRTPYLTLHGRRQ</sequence>
<feature type="transmembrane region" description="Helical" evidence="6">
    <location>
        <begin position="149"/>
        <end position="169"/>
    </location>
</feature>
<evidence type="ECO:0000256" key="2">
    <source>
        <dbReference type="ARBA" id="ARBA00022475"/>
    </source>
</evidence>
<dbReference type="PANTHER" id="PTHR23513">
    <property type="entry name" value="INTEGRAL MEMBRANE EFFLUX PROTEIN-RELATED"/>
    <property type="match status" value="1"/>
</dbReference>
<dbReference type="PANTHER" id="PTHR23513:SF6">
    <property type="entry name" value="MAJOR FACILITATOR SUPERFAMILY ASSOCIATED DOMAIN-CONTAINING PROTEIN"/>
    <property type="match status" value="1"/>
</dbReference>
<keyword evidence="5 6" id="KW-0472">Membrane</keyword>
<evidence type="ECO:0000313" key="9">
    <source>
        <dbReference type="Proteomes" id="UP000267342"/>
    </source>
</evidence>
<dbReference type="GO" id="GO:0005886">
    <property type="term" value="C:plasma membrane"/>
    <property type="evidence" value="ECO:0007669"/>
    <property type="project" value="UniProtKB-SubCell"/>
</dbReference>
<proteinExistence type="predicted"/>
<feature type="transmembrane region" description="Helical" evidence="6">
    <location>
        <begin position="268"/>
        <end position="286"/>
    </location>
</feature>
<feature type="transmembrane region" description="Helical" evidence="6">
    <location>
        <begin position="298"/>
        <end position="317"/>
    </location>
</feature>
<feature type="transmembrane region" description="Helical" evidence="6">
    <location>
        <begin position="112"/>
        <end position="137"/>
    </location>
</feature>
<dbReference type="AlphaFoldDB" id="A0A348HFA8"/>
<name>A0A348HFA8_9GAMM</name>
<dbReference type="EMBL" id="AP018933">
    <property type="protein sequence ID" value="BBG30310.1"/>
    <property type="molecule type" value="Genomic_DNA"/>
</dbReference>
<keyword evidence="2" id="KW-1003">Cell membrane</keyword>
<dbReference type="InterPro" id="IPR036259">
    <property type="entry name" value="MFS_trans_sf"/>
</dbReference>
<feature type="transmembrane region" description="Helical" evidence="6">
    <location>
        <begin position="234"/>
        <end position="256"/>
    </location>
</feature>
<dbReference type="Pfam" id="PF07690">
    <property type="entry name" value="MFS_1"/>
    <property type="match status" value="1"/>
</dbReference>
<protein>
    <submittedName>
        <fullName evidence="8">Permeases of the major facilitator</fullName>
    </submittedName>
</protein>
<evidence type="ECO:0000256" key="3">
    <source>
        <dbReference type="ARBA" id="ARBA00022692"/>
    </source>
</evidence>
<keyword evidence="4 6" id="KW-1133">Transmembrane helix</keyword>
<dbReference type="Proteomes" id="UP000267342">
    <property type="component" value="Chromosome"/>
</dbReference>
<evidence type="ECO:0000259" key="7">
    <source>
        <dbReference type="PROSITE" id="PS50850"/>
    </source>
</evidence>
<dbReference type="KEGG" id="zpl:ZBT109_1553"/>
<dbReference type="OrthoDB" id="9775268at2"/>
<gene>
    <name evidence="8" type="ORF">ZBT109_1553</name>
</gene>
<dbReference type="Gene3D" id="1.20.1250.20">
    <property type="entry name" value="MFS general substrate transporter like domains"/>
    <property type="match status" value="1"/>
</dbReference>
<dbReference type="STRING" id="1123510.GCA_000620025_01836"/>
<evidence type="ECO:0000256" key="6">
    <source>
        <dbReference type="SAM" id="Phobius"/>
    </source>
</evidence>
<dbReference type="InterPro" id="IPR020846">
    <property type="entry name" value="MFS_dom"/>
</dbReference>
<accession>A0A348HFA8</accession>
<keyword evidence="9" id="KW-1185">Reference proteome</keyword>
<evidence type="ECO:0000256" key="5">
    <source>
        <dbReference type="ARBA" id="ARBA00023136"/>
    </source>
</evidence>
<evidence type="ECO:0000256" key="1">
    <source>
        <dbReference type="ARBA" id="ARBA00004651"/>
    </source>
</evidence>
<comment type="subcellular location">
    <subcellularLocation>
        <location evidence="1">Cell membrane</location>
        <topology evidence="1">Multi-pass membrane protein</topology>
    </subcellularLocation>
</comment>
<feature type="transmembrane region" description="Helical" evidence="6">
    <location>
        <begin position="85"/>
        <end position="106"/>
    </location>
</feature>
<evidence type="ECO:0000256" key="4">
    <source>
        <dbReference type="ARBA" id="ARBA00022989"/>
    </source>
</evidence>
<dbReference type="InterPro" id="IPR011701">
    <property type="entry name" value="MFS"/>
</dbReference>